<feature type="compositionally biased region" description="Gly residues" evidence="1">
    <location>
        <begin position="39"/>
        <end position="50"/>
    </location>
</feature>
<organism evidence="2 3">
    <name type="scientific">Zizania palustris</name>
    <name type="common">Northern wild rice</name>
    <dbReference type="NCBI Taxonomy" id="103762"/>
    <lineage>
        <taxon>Eukaryota</taxon>
        <taxon>Viridiplantae</taxon>
        <taxon>Streptophyta</taxon>
        <taxon>Embryophyta</taxon>
        <taxon>Tracheophyta</taxon>
        <taxon>Spermatophyta</taxon>
        <taxon>Magnoliopsida</taxon>
        <taxon>Liliopsida</taxon>
        <taxon>Poales</taxon>
        <taxon>Poaceae</taxon>
        <taxon>BOP clade</taxon>
        <taxon>Oryzoideae</taxon>
        <taxon>Oryzeae</taxon>
        <taxon>Zizaniinae</taxon>
        <taxon>Zizania</taxon>
    </lineage>
</organism>
<evidence type="ECO:0000313" key="2">
    <source>
        <dbReference type="EMBL" id="KAG8094825.1"/>
    </source>
</evidence>
<evidence type="ECO:0000256" key="1">
    <source>
        <dbReference type="SAM" id="MobiDB-lite"/>
    </source>
</evidence>
<comment type="caution">
    <text evidence="2">The sequence shown here is derived from an EMBL/GenBank/DDBJ whole genome shotgun (WGS) entry which is preliminary data.</text>
</comment>
<gene>
    <name evidence="2" type="ORF">GUJ93_ZPchr0012g20927</name>
</gene>
<dbReference type="Proteomes" id="UP000729402">
    <property type="component" value="Unassembled WGS sequence"/>
</dbReference>
<proteinExistence type="predicted"/>
<sequence length="91" mass="9757">MTPPPLVSLSASRFEGAEERGGEGGRRGVVGRQRRLADGGAGDRQGGVGRVGQSLGQVHHDRYRRRLKAIGKPPILPGVLELVGIGYTRFR</sequence>
<evidence type="ECO:0000313" key="3">
    <source>
        <dbReference type="Proteomes" id="UP000729402"/>
    </source>
</evidence>
<dbReference type="AlphaFoldDB" id="A0A8J6BWC2"/>
<accession>A0A8J6BWC2</accession>
<feature type="compositionally biased region" description="Basic and acidic residues" evidence="1">
    <location>
        <begin position="15"/>
        <end position="26"/>
    </location>
</feature>
<feature type="region of interest" description="Disordered" evidence="1">
    <location>
        <begin position="1"/>
        <end position="55"/>
    </location>
</feature>
<keyword evidence="3" id="KW-1185">Reference proteome</keyword>
<reference evidence="2" key="1">
    <citation type="journal article" date="2021" name="bioRxiv">
        <title>Whole Genome Assembly and Annotation of Northern Wild Rice, Zizania palustris L., Supports a Whole Genome Duplication in the Zizania Genus.</title>
        <authorList>
            <person name="Haas M."/>
            <person name="Kono T."/>
            <person name="Macchietto M."/>
            <person name="Millas R."/>
            <person name="McGilp L."/>
            <person name="Shao M."/>
            <person name="Duquette J."/>
            <person name="Hirsch C.N."/>
            <person name="Kimball J."/>
        </authorList>
    </citation>
    <scope>NUCLEOTIDE SEQUENCE</scope>
    <source>
        <tissue evidence="2">Fresh leaf tissue</tissue>
    </source>
</reference>
<reference evidence="2" key="2">
    <citation type="submission" date="2021-02" db="EMBL/GenBank/DDBJ databases">
        <authorList>
            <person name="Kimball J.A."/>
            <person name="Haas M.W."/>
            <person name="Macchietto M."/>
            <person name="Kono T."/>
            <person name="Duquette J."/>
            <person name="Shao M."/>
        </authorList>
    </citation>
    <scope>NUCLEOTIDE SEQUENCE</scope>
    <source>
        <tissue evidence="2">Fresh leaf tissue</tissue>
    </source>
</reference>
<protein>
    <submittedName>
        <fullName evidence="2">Uncharacterized protein</fullName>
    </submittedName>
</protein>
<dbReference type="EMBL" id="JAAALK010000080">
    <property type="protein sequence ID" value="KAG8094825.1"/>
    <property type="molecule type" value="Genomic_DNA"/>
</dbReference>
<name>A0A8J6BWC2_ZIZPA</name>